<reference evidence="1 2" key="1">
    <citation type="submission" date="2019-06" db="EMBL/GenBank/DDBJ databases">
        <authorList>
            <person name="Rodrigo-Torres L."/>
            <person name="Arahal R. D."/>
            <person name="Lucena T."/>
        </authorList>
    </citation>
    <scope>NUCLEOTIDE SEQUENCE [LARGE SCALE GENOMIC DNA]</scope>
    <source>
        <strain evidence="1 2">SB0023/3</strain>
    </source>
</reference>
<proteinExistence type="predicted"/>
<dbReference type="AlphaFoldDB" id="A0A509EHJ9"/>
<gene>
    <name evidence="1" type="ORF">MET9862_03536</name>
</gene>
<evidence type="ECO:0000313" key="1">
    <source>
        <dbReference type="EMBL" id="VUD72929.1"/>
    </source>
</evidence>
<sequence>MRSMIYPAHRIQSELVPPNIDPIRPVSPQDMADNPTLGNLIKAINTDPMSALIVACGTKD</sequence>
<accession>A0A509EHJ9</accession>
<protein>
    <submittedName>
        <fullName evidence="1">Uncharacterized protein</fullName>
    </submittedName>
</protein>
<name>A0A509EHJ9_9HYPH</name>
<evidence type="ECO:0000313" key="2">
    <source>
        <dbReference type="Proteomes" id="UP000410984"/>
    </source>
</evidence>
<dbReference type="Proteomes" id="UP000410984">
    <property type="component" value="Unassembled WGS sequence"/>
</dbReference>
<keyword evidence="2" id="KW-1185">Reference proteome</keyword>
<dbReference type="EMBL" id="CABFPH010000054">
    <property type="protein sequence ID" value="VUD72929.1"/>
    <property type="molecule type" value="Genomic_DNA"/>
</dbReference>
<organism evidence="1 2">
    <name type="scientific">Methylobacterium symbioticum</name>
    <dbReference type="NCBI Taxonomy" id="2584084"/>
    <lineage>
        <taxon>Bacteria</taxon>
        <taxon>Pseudomonadati</taxon>
        <taxon>Pseudomonadota</taxon>
        <taxon>Alphaproteobacteria</taxon>
        <taxon>Hyphomicrobiales</taxon>
        <taxon>Methylobacteriaceae</taxon>
        <taxon>Methylobacterium</taxon>
    </lineage>
</organism>